<feature type="region of interest" description="Disordered" evidence="1">
    <location>
        <begin position="442"/>
        <end position="483"/>
    </location>
</feature>
<organism evidence="2">
    <name type="scientific">Scapholeberis mucronata</name>
    <dbReference type="NCBI Taxonomy" id="202097"/>
    <lineage>
        <taxon>Eukaryota</taxon>
        <taxon>Metazoa</taxon>
        <taxon>Ecdysozoa</taxon>
        <taxon>Arthropoda</taxon>
        <taxon>Crustacea</taxon>
        <taxon>Branchiopoda</taxon>
        <taxon>Diplostraca</taxon>
        <taxon>Cladocera</taxon>
        <taxon>Anomopoda</taxon>
        <taxon>Daphniidae</taxon>
        <taxon>Scapholeberis</taxon>
    </lineage>
</organism>
<dbReference type="PANTHER" id="PTHR23146:SF0">
    <property type="entry name" value="RNA POLYMERASE-ASSOCIATED PROTEIN LEO1"/>
    <property type="match status" value="1"/>
</dbReference>
<feature type="compositionally biased region" description="Basic and acidic residues" evidence="1">
    <location>
        <begin position="517"/>
        <end position="533"/>
    </location>
</feature>
<proteinExistence type="evidence at transcript level"/>
<feature type="compositionally biased region" description="Low complexity" evidence="1">
    <location>
        <begin position="117"/>
        <end position="130"/>
    </location>
</feature>
<feature type="compositionally biased region" description="Basic and acidic residues" evidence="1">
    <location>
        <begin position="241"/>
        <end position="260"/>
    </location>
</feature>
<feature type="compositionally biased region" description="Basic residues" evidence="1">
    <location>
        <begin position="90"/>
        <end position="116"/>
    </location>
</feature>
<sequence length="562" mass="61949">MPSMIEKNLQNDSGSEDESRSDSDSSRSGSDSKSEAGSVHSRQSAASKSASSSRSAHSPAQARSRSASAESRSSSDGNGEGDLVLDERKSRSRSPSRSKSRSRSRSKSRSKSRSRSRSSSSSASAASAASHHSDEEKEGKDTAQSSPAQEEISKKKSKRIIDSDDDSASGSDADDKQSKTGAASPTAEALFGENLDISSEDEDDDDDAKPTQKLPEKPSSEADKDSDVDRRGGDDDEMDHDGDTAKEKEQEEPVPETRIEHEIPYIRADVGKEFHFVKLPNFLSVEPRPYDPETYEDELEEEETLDEEGRARLKLKVENTIRWRTAFDKEGNAFKESNARMVKWSDGSLSLHLGSEIFDVYRQPLQGDHNHLFIRQGTGLQGQAVFRTKLTFRPHSTDSFTHRKMTKSLAERSTKTSAIKIIGSVGADPEANRGEKIKKEEERLRASVRRESKQKRIRERTAMGRGMSGTYLEPDREGYDDSEDEGAISLTAIKNKYKRGGDIRPPIYSSEEDASDIEDRKAKKLDRAKALRDSDEDEDAEAGGSGTGKVRVVSSSSEEDSD</sequence>
<name>A0A4Y7NKR3_9CRUS</name>
<feature type="compositionally biased region" description="Basic and acidic residues" evidence="1">
    <location>
        <begin position="151"/>
        <end position="162"/>
    </location>
</feature>
<dbReference type="GO" id="GO:0006368">
    <property type="term" value="P:transcription elongation by RNA polymerase II"/>
    <property type="evidence" value="ECO:0007669"/>
    <property type="project" value="InterPro"/>
</dbReference>
<feature type="region of interest" description="Disordered" evidence="1">
    <location>
        <begin position="498"/>
        <end position="562"/>
    </location>
</feature>
<evidence type="ECO:0000313" key="2">
    <source>
        <dbReference type="EMBL" id="SVE93831.1"/>
    </source>
</evidence>
<feature type="compositionally biased region" description="Basic and acidic residues" evidence="1">
    <location>
        <begin position="208"/>
        <end position="233"/>
    </location>
</feature>
<dbReference type="InterPro" id="IPR007149">
    <property type="entry name" value="Leo1"/>
</dbReference>
<protein>
    <submittedName>
        <fullName evidence="2">EOG090X0BPX</fullName>
    </submittedName>
</protein>
<evidence type="ECO:0000256" key="1">
    <source>
        <dbReference type="SAM" id="MobiDB-lite"/>
    </source>
</evidence>
<feature type="compositionally biased region" description="Low complexity" evidence="1">
    <location>
        <begin position="35"/>
        <end position="75"/>
    </location>
</feature>
<reference evidence="2" key="1">
    <citation type="submission" date="2018-08" db="EMBL/GenBank/DDBJ databases">
        <authorList>
            <person name="Cornetti L."/>
        </authorList>
    </citation>
    <scope>NUCLEOTIDE SEQUENCE</scope>
    <source>
        <strain evidence="2">BE-ASS</strain>
    </source>
</reference>
<feature type="compositionally biased region" description="Acidic residues" evidence="1">
    <location>
        <begin position="198"/>
        <end position="207"/>
    </location>
</feature>
<dbReference type="GO" id="GO:1990269">
    <property type="term" value="F:RNA polymerase II C-terminal domain phosphoserine binding"/>
    <property type="evidence" value="ECO:0007669"/>
    <property type="project" value="TreeGrafter"/>
</dbReference>
<accession>A0A4Y7NKR3</accession>
<dbReference type="AlphaFoldDB" id="A0A4Y7NKR3"/>
<feature type="compositionally biased region" description="Basic and acidic residues" evidence="1">
    <location>
        <begin position="442"/>
        <end position="451"/>
    </location>
</feature>
<dbReference type="EMBL" id="LR024212">
    <property type="protein sequence ID" value="SVE93831.1"/>
    <property type="molecule type" value="mRNA"/>
</dbReference>
<dbReference type="PANTHER" id="PTHR23146">
    <property type="entry name" value="LEO1 PROTEIN"/>
    <property type="match status" value="1"/>
</dbReference>
<dbReference type="GO" id="GO:0016593">
    <property type="term" value="C:Cdc73/Paf1 complex"/>
    <property type="evidence" value="ECO:0007669"/>
    <property type="project" value="InterPro"/>
</dbReference>
<feature type="compositionally biased region" description="Basic and acidic residues" evidence="1">
    <location>
        <begin position="131"/>
        <end position="141"/>
    </location>
</feature>
<feature type="compositionally biased region" description="Basic and acidic residues" evidence="1">
    <location>
        <begin position="17"/>
        <end position="34"/>
    </location>
</feature>
<dbReference type="Pfam" id="PF04004">
    <property type="entry name" value="Leo1"/>
    <property type="match status" value="1"/>
</dbReference>
<feature type="region of interest" description="Disordered" evidence="1">
    <location>
        <begin position="1"/>
        <end position="260"/>
    </location>
</feature>
<dbReference type="GO" id="GO:0032968">
    <property type="term" value="P:positive regulation of transcription elongation by RNA polymerase II"/>
    <property type="evidence" value="ECO:0007669"/>
    <property type="project" value="TreeGrafter"/>
</dbReference>
<gene>
    <name evidence="2" type="primary">EOG090X0BPX</name>
</gene>